<dbReference type="KEGG" id="amr:AM1_3661"/>
<dbReference type="GO" id="GO:0022857">
    <property type="term" value="F:transmembrane transporter activity"/>
    <property type="evidence" value="ECO:0007669"/>
    <property type="project" value="InterPro"/>
</dbReference>
<feature type="domain" description="ABC-type glycine betaine transport system substrate-binding" evidence="1">
    <location>
        <begin position="44"/>
        <end position="306"/>
    </location>
</feature>
<dbReference type="Gene3D" id="3.40.190.10">
    <property type="entry name" value="Periplasmic binding protein-like II"/>
    <property type="match status" value="1"/>
</dbReference>
<keyword evidence="3" id="KW-1185">Reference proteome</keyword>
<proteinExistence type="predicted"/>
<dbReference type="RefSeq" id="WP_012164040.1">
    <property type="nucleotide sequence ID" value="NC_009925.1"/>
</dbReference>
<name>B0C3F2_ACAM1</name>
<dbReference type="AlphaFoldDB" id="B0C3F2"/>
<evidence type="ECO:0000313" key="2">
    <source>
        <dbReference type="EMBL" id="ABW28651.1"/>
    </source>
</evidence>
<evidence type="ECO:0000259" key="1">
    <source>
        <dbReference type="Pfam" id="PF04069"/>
    </source>
</evidence>
<dbReference type="EMBL" id="CP000828">
    <property type="protein sequence ID" value="ABW28651.1"/>
    <property type="molecule type" value="Genomic_DNA"/>
</dbReference>
<dbReference type="InterPro" id="IPR007210">
    <property type="entry name" value="ABC_Gly_betaine_transp_sub-bd"/>
</dbReference>
<dbReference type="GO" id="GO:0043190">
    <property type="term" value="C:ATP-binding cassette (ABC) transporter complex"/>
    <property type="evidence" value="ECO:0007669"/>
    <property type="project" value="InterPro"/>
</dbReference>
<dbReference type="Pfam" id="PF04069">
    <property type="entry name" value="OpuAC"/>
    <property type="match status" value="1"/>
</dbReference>
<organism evidence="2 3">
    <name type="scientific">Acaryochloris marina (strain MBIC 11017)</name>
    <dbReference type="NCBI Taxonomy" id="329726"/>
    <lineage>
        <taxon>Bacteria</taxon>
        <taxon>Bacillati</taxon>
        <taxon>Cyanobacteriota</taxon>
        <taxon>Cyanophyceae</taxon>
        <taxon>Acaryochloridales</taxon>
        <taxon>Acaryochloridaceae</taxon>
        <taxon>Acaryochloris</taxon>
    </lineage>
</organism>
<evidence type="ECO:0000313" key="3">
    <source>
        <dbReference type="Proteomes" id="UP000000268"/>
    </source>
</evidence>
<dbReference type="PROSITE" id="PS51257">
    <property type="entry name" value="PROKAR_LIPOPROTEIN"/>
    <property type="match status" value="1"/>
</dbReference>
<protein>
    <submittedName>
        <fullName evidence="2">Glycine/ betaine ABC transporter, periplasmic component, putative</fullName>
    </submittedName>
</protein>
<accession>B0C3F2</accession>
<dbReference type="eggNOG" id="COG1732">
    <property type="taxonomic scope" value="Bacteria"/>
</dbReference>
<reference evidence="2 3" key="1">
    <citation type="journal article" date="2008" name="Proc. Natl. Acad. Sci. U.S.A.">
        <title>Niche adaptation and genome expansion in the chlorophyll d-producing cyanobacterium Acaryochloris marina.</title>
        <authorList>
            <person name="Swingley W.D."/>
            <person name="Chen M."/>
            <person name="Cheung P.C."/>
            <person name="Conrad A.L."/>
            <person name="Dejesa L.C."/>
            <person name="Hao J."/>
            <person name="Honchak B.M."/>
            <person name="Karbach L.E."/>
            <person name="Kurdoglu A."/>
            <person name="Lahiri S."/>
            <person name="Mastrian S.D."/>
            <person name="Miyashita H."/>
            <person name="Page L."/>
            <person name="Ramakrishna P."/>
            <person name="Satoh S."/>
            <person name="Sattley W.M."/>
            <person name="Shimada Y."/>
            <person name="Taylor H.L."/>
            <person name="Tomo T."/>
            <person name="Tsuchiya T."/>
            <person name="Wang Z.T."/>
            <person name="Raymond J."/>
            <person name="Mimuro M."/>
            <person name="Blankenship R.E."/>
            <person name="Touchman J.W."/>
        </authorList>
    </citation>
    <scope>NUCLEOTIDE SEQUENCE [LARGE SCALE GENOMIC DNA]</scope>
    <source>
        <strain evidence="3">MBIC 11017</strain>
    </source>
</reference>
<dbReference type="Gene3D" id="3.40.190.120">
    <property type="entry name" value="Osmoprotection protein (prox), domain 2"/>
    <property type="match status" value="1"/>
</dbReference>
<gene>
    <name evidence="2" type="ordered locus">AM1_3661</name>
</gene>
<dbReference type="Proteomes" id="UP000000268">
    <property type="component" value="Chromosome"/>
</dbReference>
<dbReference type="STRING" id="329726.AM1_3661"/>
<sequence>MQLVKLSQTPWERFVSLVAIAVLTCFTIVACQVGSGDEATDNVIRVGSKDFTEQFILGELYAQLLEDQDLAVERKFNLGGAPIAQAGLVKGDIDLYPEYTGTALLTILKEPSNTNPQQVFDTVAKAYEKDFNLVWLNPAPMNNTQALVVTPATAKKYQLKTISDFAKQATKLRMIGPPEFAAREDGLPGLQAAYGAFKLKDYIATDPGLRYQALQSDQADIAVGFGTDGEIDALNLVVLKDDQGLFPPYQVAPVVRQPVLEAYAKVKGTLNALAPKLTDETMRRLNYEVSGNRQEPRTVAQQFLQETGLISPT</sequence>
<dbReference type="SUPFAM" id="SSF53850">
    <property type="entry name" value="Periplasmic binding protein-like II"/>
    <property type="match status" value="1"/>
</dbReference>
<dbReference type="HOGENOM" id="CLU_038355_1_0_3"/>